<reference evidence="1" key="1">
    <citation type="submission" date="2021-06" db="EMBL/GenBank/DDBJ databases">
        <authorList>
            <person name="Hodson N. C."/>
            <person name="Mongue J. A."/>
            <person name="Jaron S. K."/>
        </authorList>
    </citation>
    <scope>NUCLEOTIDE SEQUENCE</scope>
</reference>
<comment type="caution">
    <text evidence="1">The sequence shown here is derived from an EMBL/GenBank/DDBJ whole genome shotgun (WGS) entry which is preliminary data.</text>
</comment>
<keyword evidence="2" id="KW-1185">Reference proteome</keyword>
<dbReference type="OrthoDB" id="8295850at2759"/>
<dbReference type="AlphaFoldDB" id="A0A8J2KKH3"/>
<feature type="non-terminal residue" evidence="1">
    <location>
        <position position="145"/>
    </location>
</feature>
<dbReference type="EMBL" id="CAJVCH010457587">
    <property type="protein sequence ID" value="CAG7819721.1"/>
    <property type="molecule type" value="Genomic_DNA"/>
</dbReference>
<accession>A0A8J2KKH3</accession>
<gene>
    <name evidence="1" type="ORF">AFUS01_LOCUS30151</name>
</gene>
<evidence type="ECO:0000313" key="2">
    <source>
        <dbReference type="Proteomes" id="UP000708208"/>
    </source>
</evidence>
<protein>
    <submittedName>
        <fullName evidence="1">Uncharacterized protein</fullName>
    </submittedName>
</protein>
<sequence>LKTLAQTELGIPKPKAFFGEKFGFGSILRVPYDFAGLIMDSWDFQSSWHFSRKGKSRDCQISIFKSLPVSLIKQAKDKLQVSYAAVLYAVVGGGIQRIFEDANLPVPDFLTTHFPIPRANHPGGLTNHLNSYIFKWPIKADSTAQ</sequence>
<name>A0A8J2KKH3_9HEXA</name>
<organism evidence="1 2">
    <name type="scientific">Allacma fusca</name>
    <dbReference type="NCBI Taxonomy" id="39272"/>
    <lineage>
        <taxon>Eukaryota</taxon>
        <taxon>Metazoa</taxon>
        <taxon>Ecdysozoa</taxon>
        <taxon>Arthropoda</taxon>
        <taxon>Hexapoda</taxon>
        <taxon>Collembola</taxon>
        <taxon>Symphypleona</taxon>
        <taxon>Sminthuridae</taxon>
        <taxon>Allacma</taxon>
    </lineage>
</organism>
<proteinExistence type="predicted"/>
<feature type="non-terminal residue" evidence="1">
    <location>
        <position position="1"/>
    </location>
</feature>
<evidence type="ECO:0000313" key="1">
    <source>
        <dbReference type="EMBL" id="CAG7819721.1"/>
    </source>
</evidence>
<dbReference type="Proteomes" id="UP000708208">
    <property type="component" value="Unassembled WGS sequence"/>
</dbReference>